<dbReference type="InterPro" id="IPR027417">
    <property type="entry name" value="P-loop_NTPase"/>
</dbReference>
<dbReference type="PANTHER" id="PTHR47968:SF9">
    <property type="entry name" value="KINESIN-LIKE PROTEIN KIN-7K, CHLOROPLASTIC ISOFORM X1"/>
    <property type="match status" value="1"/>
</dbReference>
<dbReference type="PROSITE" id="PS50067">
    <property type="entry name" value="KINESIN_MOTOR_2"/>
    <property type="match status" value="1"/>
</dbReference>
<keyword evidence="2" id="KW-0547">Nucleotide-binding</keyword>
<dbReference type="InterPro" id="IPR001752">
    <property type="entry name" value="Kinesin_motor_dom"/>
</dbReference>
<proteinExistence type="inferred from homology"/>
<gene>
    <name evidence="4" type="ORF">LSAT_V11C300107210</name>
</gene>
<dbReference type="Gene3D" id="3.40.850.10">
    <property type="entry name" value="Kinesin motor domain"/>
    <property type="match status" value="1"/>
</dbReference>
<dbReference type="EMBL" id="NBSK02000003">
    <property type="protein sequence ID" value="KAJ0215073.1"/>
    <property type="molecule type" value="Genomic_DNA"/>
</dbReference>
<organism evidence="4 5">
    <name type="scientific">Lactuca sativa</name>
    <name type="common">Garden lettuce</name>
    <dbReference type="NCBI Taxonomy" id="4236"/>
    <lineage>
        <taxon>Eukaryota</taxon>
        <taxon>Viridiplantae</taxon>
        <taxon>Streptophyta</taxon>
        <taxon>Embryophyta</taxon>
        <taxon>Tracheophyta</taxon>
        <taxon>Spermatophyta</taxon>
        <taxon>Magnoliopsida</taxon>
        <taxon>eudicotyledons</taxon>
        <taxon>Gunneridae</taxon>
        <taxon>Pentapetalae</taxon>
        <taxon>asterids</taxon>
        <taxon>campanulids</taxon>
        <taxon>Asterales</taxon>
        <taxon>Asteraceae</taxon>
        <taxon>Cichorioideae</taxon>
        <taxon>Cichorieae</taxon>
        <taxon>Lactucinae</taxon>
        <taxon>Lactuca</taxon>
    </lineage>
</organism>
<dbReference type="GO" id="GO:0003777">
    <property type="term" value="F:microtubule motor activity"/>
    <property type="evidence" value="ECO:0007669"/>
    <property type="project" value="InterPro"/>
</dbReference>
<evidence type="ECO:0000256" key="1">
    <source>
        <dbReference type="ARBA" id="ARBA00023175"/>
    </source>
</evidence>
<evidence type="ECO:0000313" key="4">
    <source>
        <dbReference type="EMBL" id="KAJ0215073.1"/>
    </source>
</evidence>
<keyword evidence="2" id="KW-0067">ATP-binding</keyword>
<dbReference type="InterPro" id="IPR027640">
    <property type="entry name" value="Kinesin-like_fam"/>
</dbReference>
<name>A0A9R1W146_LACSA</name>
<dbReference type="SUPFAM" id="SSF52540">
    <property type="entry name" value="P-loop containing nucleoside triphosphate hydrolases"/>
    <property type="match status" value="1"/>
</dbReference>
<reference evidence="4 5" key="1">
    <citation type="journal article" date="2017" name="Nat. Commun.">
        <title>Genome assembly with in vitro proximity ligation data and whole-genome triplication in lettuce.</title>
        <authorList>
            <person name="Reyes-Chin-Wo S."/>
            <person name="Wang Z."/>
            <person name="Yang X."/>
            <person name="Kozik A."/>
            <person name="Arikit S."/>
            <person name="Song C."/>
            <person name="Xia L."/>
            <person name="Froenicke L."/>
            <person name="Lavelle D.O."/>
            <person name="Truco M.J."/>
            <person name="Xia R."/>
            <person name="Zhu S."/>
            <person name="Xu C."/>
            <person name="Xu H."/>
            <person name="Xu X."/>
            <person name="Cox K."/>
            <person name="Korf I."/>
            <person name="Meyers B.C."/>
            <person name="Michelmore R.W."/>
        </authorList>
    </citation>
    <scope>NUCLEOTIDE SEQUENCE [LARGE SCALE GENOMIC DNA]</scope>
    <source>
        <strain evidence="5">cv. Salinas</strain>
        <tissue evidence="4">Seedlings</tissue>
    </source>
</reference>
<comment type="caution">
    <text evidence="4">The sequence shown here is derived from an EMBL/GenBank/DDBJ whole genome shotgun (WGS) entry which is preliminary data.</text>
</comment>
<feature type="domain" description="Kinesin motor" evidence="3">
    <location>
        <begin position="1"/>
        <end position="121"/>
    </location>
</feature>
<dbReference type="Proteomes" id="UP000235145">
    <property type="component" value="Unassembled WGS sequence"/>
</dbReference>
<dbReference type="GO" id="GO:0008017">
    <property type="term" value="F:microtubule binding"/>
    <property type="evidence" value="ECO:0007669"/>
    <property type="project" value="InterPro"/>
</dbReference>
<protein>
    <recommendedName>
        <fullName evidence="3">Kinesin motor domain-containing protein</fullName>
    </recommendedName>
</protein>
<sequence length="121" mass="13482">MLVFSIRGNVLLLRVSCEHMARSSAGKDQVFGSTTTTHHVYDIAPKHVVSSAMEGINGITRTIFAYGVTSSGKTHTIHGNHMSPQIIPLVIKHAFSIMQETTCREFLLRLSYLEIYNEVSF</sequence>
<comment type="similarity">
    <text evidence="2">Belongs to the TRAFAC class myosin-kinesin ATPase superfamily. Kinesin family.</text>
</comment>
<dbReference type="GO" id="GO:0005524">
    <property type="term" value="F:ATP binding"/>
    <property type="evidence" value="ECO:0007669"/>
    <property type="project" value="UniProtKB-UniRule"/>
</dbReference>
<evidence type="ECO:0000256" key="2">
    <source>
        <dbReference type="PROSITE-ProRule" id="PRU00283"/>
    </source>
</evidence>
<dbReference type="PANTHER" id="PTHR47968">
    <property type="entry name" value="CENTROMERE PROTEIN E"/>
    <property type="match status" value="1"/>
</dbReference>
<dbReference type="AlphaFoldDB" id="A0A9R1W146"/>
<evidence type="ECO:0000259" key="3">
    <source>
        <dbReference type="PROSITE" id="PS50067"/>
    </source>
</evidence>
<keyword evidence="5" id="KW-1185">Reference proteome</keyword>
<feature type="binding site" evidence="2">
    <location>
        <begin position="67"/>
        <end position="74"/>
    </location>
    <ligand>
        <name>ATP</name>
        <dbReference type="ChEBI" id="CHEBI:30616"/>
    </ligand>
</feature>
<dbReference type="GO" id="GO:0007018">
    <property type="term" value="P:microtubule-based movement"/>
    <property type="evidence" value="ECO:0007669"/>
    <property type="project" value="InterPro"/>
</dbReference>
<keyword evidence="1 2" id="KW-0505">Motor protein</keyword>
<dbReference type="InterPro" id="IPR036961">
    <property type="entry name" value="Kinesin_motor_dom_sf"/>
</dbReference>
<dbReference type="Pfam" id="PF00225">
    <property type="entry name" value="Kinesin"/>
    <property type="match status" value="1"/>
</dbReference>
<accession>A0A9R1W146</accession>
<evidence type="ECO:0000313" key="5">
    <source>
        <dbReference type="Proteomes" id="UP000235145"/>
    </source>
</evidence>